<keyword evidence="1" id="KW-0812">Transmembrane</keyword>
<feature type="transmembrane region" description="Helical" evidence="1">
    <location>
        <begin position="38"/>
        <end position="57"/>
    </location>
</feature>
<reference evidence="2 3" key="1">
    <citation type="journal article" date="2016" name="Int. J. Syst. Evol. Microbiol.">
        <title>Description of Comamonas sediminis sp. nov., isolated from lagoon sediments.</title>
        <authorList>
            <person name="Subhash Y."/>
            <person name="Bang J.J."/>
            <person name="You T.H."/>
            <person name="Lee S.S."/>
        </authorList>
    </citation>
    <scope>NUCLEOTIDE SEQUENCE [LARGE SCALE GENOMIC DNA]</scope>
    <source>
        <strain evidence="2 3">JCM 31169</strain>
    </source>
</reference>
<evidence type="ECO:0000256" key="1">
    <source>
        <dbReference type="SAM" id="Phobius"/>
    </source>
</evidence>
<feature type="transmembrane region" description="Helical" evidence="1">
    <location>
        <begin position="12"/>
        <end position="32"/>
    </location>
</feature>
<evidence type="ECO:0000313" key="3">
    <source>
        <dbReference type="Proteomes" id="UP001562178"/>
    </source>
</evidence>
<evidence type="ECO:0000313" key="2">
    <source>
        <dbReference type="EMBL" id="MEY2250290.1"/>
    </source>
</evidence>
<name>A0ABV4B0D3_9BURK</name>
<organism evidence="2 3">
    <name type="scientific">Comamonas sediminis</name>
    <dbReference type="NCBI Taxonomy" id="1783360"/>
    <lineage>
        <taxon>Bacteria</taxon>
        <taxon>Pseudomonadati</taxon>
        <taxon>Pseudomonadota</taxon>
        <taxon>Betaproteobacteria</taxon>
        <taxon>Burkholderiales</taxon>
        <taxon>Comamonadaceae</taxon>
        <taxon>Comamonas</taxon>
    </lineage>
</organism>
<accession>A0ABV4B0D3</accession>
<dbReference type="RefSeq" id="WP_369459160.1">
    <property type="nucleotide sequence ID" value="NZ_JBGBDC010000002.1"/>
</dbReference>
<protein>
    <submittedName>
        <fullName evidence="2">Uncharacterized protein</fullName>
    </submittedName>
</protein>
<dbReference type="Proteomes" id="UP001562178">
    <property type="component" value="Unassembled WGS sequence"/>
</dbReference>
<dbReference type="EMBL" id="JBGBDC010000002">
    <property type="protein sequence ID" value="MEY2250290.1"/>
    <property type="molecule type" value="Genomic_DNA"/>
</dbReference>
<sequence>MHEDPPRDSSERNVRLFFGSLLGLFIAAVIGFHAEPSWTAWALLCVICAAVCAWLALQYGDGFWHRALQLMRWW</sequence>
<keyword evidence="3" id="KW-1185">Reference proteome</keyword>
<comment type="caution">
    <text evidence="2">The sequence shown here is derived from an EMBL/GenBank/DDBJ whole genome shotgun (WGS) entry which is preliminary data.</text>
</comment>
<keyword evidence="1" id="KW-1133">Transmembrane helix</keyword>
<keyword evidence="1" id="KW-0472">Membrane</keyword>
<gene>
    <name evidence="2" type="ORF">AB7A72_04700</name>
</gene>
<proteinExistence type="predicted"/>